<dbReference type="Proteomes" id="UP000002586">
    <property type="component" value="Chromosome"/>
</dbReference>
<name>A0L4B7_MAGMM</name>
<dbReference type="AlphaFoldDB" id="A0L4B7"/>
<dbReference type="KEGG" id="mgm:Mmc1_0283"/>
<organism evidence="1 2">
    <name type="scientific">Magnetococcus marinus (strain ATCC BAA-1437 / JCM 17883 / MC-1)</name>
    <dbReference type="NCBI Taxonomy" id="156889"/>
    <lineage>
        <taxon>Bacteria</taxon>
        <taxon>Pseudomonadati</taxon>
        <taxon>Pseudomonadota</taxon>
        <taxon>Magnetococcia</taxon>
        <taxon>Magnetococcales</taxon>
        <taxon>Magnetococcaceae</taxon>
        <taxon>Magnetococcus</taxon>
    </lineage>
</organism>
<evidence type="ECO:0000313" key="2">
    <source>
        <dbReference type="Proteomes" id="UP000002586"/>
    </source>
</evidence>
<accession>A0L4B7</accession>
<sequence>MKSTQPQANFGFNICHFESQSDINSDIYDTMLEIRRDDLFEIGTVRAWCFPPRGAPTSVHRAWDMAVNMLSDEDADRLAARFYKGTNLMGFPLPGLTTDAGTSNHGSYRAWTRQLMAELSRTGHARADFDEQHALLELFLWALTACDAP</sequence>
<reference evidence="2" key="1">
    <citation type="journal article" date="2009" name="Appl. Environ. Microbiol.">
        <title>Complete genome sequence of the chemolithoautotrophic marine magnetotactic coccus strain MC-1.</title>
        <authorList>
            <person name="Schubbe S."/>
            <person name="Williams T.J."/>
            <person name="Xie G."/>
            <person name="Kiss H.E."/>
            <person name="Brettin T.S."/>
            <person name="Martinez D."/>
            <person name="Ross C.A."/>
            <person name="Schuler D."/>
            <person name="Cox B.L."/>
            <person name="Nealson K.H."/>
            <person name="Bazylinski D.A."/>
        </authorList>
    </citation>
    <scope>NUCLEOTIDE SEQUENCE [LARGE SCALE GENOMIC DNA]</scope>
    <source>
        <strain evidence="2">ATCC BAA-1437 / JCM 17883 / MC-1</strain>
    </source>
</reference>
<dbReference type="HOGENOM" id="CLU_1747425_0_0_5"/>
<evidence type="ECO:0000313" key="1">
    <source>
        <dbReference type="EMBL" id="ABK42810.1"/>
    </source>
</evidence>
<gene>
    <name evidence="1" type="ordered locus">Mmc1_0283</name>
</gene>
<dbReference type="RefSeq" id="WP_011711982.1">
    <property type="nucleotide sequence ID" value="NC_008576.1"/>
</dbReference>
<keyword evidence="2" id="KW-1185">Reference proteome</keyword>
<dbReference type="OrthoDB" id="6118848at2"/>
<proteinExistence type="predicted"/>
<dbReference type="EMBL" id="CP000471">
    <property type="protein sequence ID" value="ABK42810.1"/>
    <property type="molecule type" value="Genomic_DNA"/>
</dbReference>
<reference evidence="1 2" key="2">
    <citation type="journal article" date="2012" name="Int. J. Syst. Evol. Microbiol.">
        <title>Magnetococcus marinus gen. nov., sp. nov., a marine, magnetotactic bacterium that represents a novel lineage (Magnetococcaceae fam. nov.; Magnetococcales ord. nov.) at the base of the Alphaproteobacteria.</title>
        <authorList>
            <person name="Bazylinski D.A."/>
            <person name="Williams T.J."/>
            <person name="Lefevre C.T."/>
            <person name="Berg R.J."/>
            <person name="Zhang C.L."/>
            <person name="Bowser S.S."/>
            <person name="Dean A.J."/>
            <person name="Beveridge T.J."/>
        </authorList>
    </citation>
    <scope>NUCLEOTIDE SEQUENCE [LARGE SCALE GENOMIC DNA]</scope>
    <source>
        <strain evidence="2">ATCC BAA-1437 / JCM 17883 / MC-1</strain>
    </source>
</reference>
<protein>
    <submittedName>
        <fullName evidence="1">Uncharacterized protein</fullName>
    </submittedName>
</protein>